<feature type="transmembrane region" description="Helical" evidence="1">
    <location>
        <begin position="18"/>
        <end position="43"/>
    </location>
</feature>
<reference evidence="3" key="1">
    <citation type="journal article" date="2019" name="Int. J. Syst. Evol. Microbiol.">
        <title>The Global Catalogue of Microorganisms (GCM) 10K type strain sequencing project: providing services to taxonomists for standard genome sequencing and annotation.</title>
        <authorList>
            <consortium name="The Broad Institute Genomics Platform"/>
            <consortium name="The Broad Institute Genome Sequencing Center for Infectious Disease"/>
            <person name="Wu L."/>
            <person name="Ma J."/>
        </authorList>
    </citation>
    <scope>NUCLEOTIDE SEQUENCE [LARGE SCALE GENOMIC DNA]</scope>
    <source>
        <strain evidence="3">JCM 19129</strain>
    </source>
</reference>
<name>A0ABP9FVH4_9MICC</name>
<comment type="caution">
    <text evidence="2">The sequence shown here is derived from an EMBL/GenBank/DDBJ whole genome shotgun (WGS) entry which is preliminary data.</text>
</comment>
<feature type="transmembrane region" description="Helical" evidence="1">
    <location>
        <begin position="55"/>
        <end position="75"/>
    </location>
</feature>
<dbReference type="RefSeq" id="WP_345477126.1">
    <property type="nucleotide sequence ID" value="NZ_BAABLW010000007.1"/>
</dbReference>
<evidence type="ECO:0000313" key="3">
    <source>
        <dbReference type="Proteomes" id="UP001500368"/>
    </source>
</evidence>
<keyword evidence="1" id="KW-0472">Membrane</keyword>
<keyword evidence="1" id="KW-1133">Transmembrane helix</keyword>
<evidence type="ECO:0000256" key="1">
    <source>
        <dbReference type="SAM" id="Phobius"/>
    </source>
</evidence>
<keyword evidence="3" id="KW-1185">Reference proteome</keyword>
<protein>
    <recommendedName>
        <fullName evidence="4">DUF304 domain-containing protein</fullName>
    </recommendedName>
</protein>
<evidence type="ECO:0008006" key="4">
    <source>
        <dbReference type="Google" id="ProtNLM"/>
    </source>
</evidence>
<organism evidence="2 3">
    <name type="scientific">Nesterenkonia rhizosphaerae</name>
    <dbReference type="NCBI Taxonomy" id="1348272"/>
    <lineage>
        <taxon>Bacteria</taxon>
        <taxon>Bacillati</taxon>
        <taxon>Actinomycetota</taxon>
        <taxon>Actinomycetes</taxon>
        <taxon>Micrococcales</taxon>
        <taxon>Micrococcaceae</taxon>
        <taxon>Nesterenkonia</taxon>
    </lineage>
</organism>
<evidence type="ECO:0000313" key="2">
    <source>
        <dbReference type="EMBL" id="GAA4917854.1"/>
    </source>
</evidence>
<accession>A0ABP9FVH4</accession>
<dbReference type="Proteomes" id="UP001500368">
    <property type="component" value="Unassembled WGS sequence"/>
</dbReference>
<sequence>MRIDEAGAEAIELRSGNLLIPIVGMVIGLGGALFCGFVAFVLVSAQSSRPGESGAWWAVLLPLVFLTVGVFFGASSKRIYVTLRRYGHSEWRTSQFFGLRRHEGTFDAAGSHHVLLHTDLRIRNHDKGTTRERISTILLNTRAGEEVVLAKESRSGFGGRQPLLAEAEHIAGFLRVPLQRSGYGAPKDSPYS</sequence>
<proteinExistence type="predicted"/>
<keyword evidence="1" id="KW-0812">Transmembrane</keyword>
<gene>
    <name evidence="2" type="ORF">GCM10025790_11600</name>
</gene>
<dbReference type="EMBL" id="BAABLW010000007">
    <property type="protein sequence ID" value="GAA4917854.1"/>
    <property type="molecule type" value="Genomic_DNA"/>
</dbReference>